<comment type="similarity">
    <text evidence="2">Belongs to the TMEM59 family.</text>
</comment>
<evidence type="ECO:0000256" key="1">
    <source>
        <dbReference type="ARBA" id="ARBA00004614"/>
    </source>
</evidence>
<evidence type="ECO:0000256" key="6">
    <source>
        <dbReference type="ARBA" id="ARBA00023034"/>
    </source>
</evidence>
<evidence type="ECO:0000313" key="10">
    <source>
        <dbReference type="EMBL" id="KAF7423270.1"/>
    </source>
</evidence>
<dbReference type="PANTHER" id="PTHR28652">
    <property type="entry name" value="TRANSMEMBRANE PROTEIN 59-LIKE PROTEIN"/>
    <property type="match status" value="1"/>
</dbReference>
<evidence type="ECO:0000256" key="3">
    <source>
        <dbReference type="ARBA" id="ARBA00022692"/>
    </source>
</evidence>
<keyword evidence="7 9" id="KW-0472">Membrane</keyword>
<dbReference type="AlphaFoldDB" id="A0A834P0D6"/>
<comment type="caution">
    <text evidence="10">The sequence shown here is derived from an EMBL/GenBank/DDBJ whole genome shotgun (WGS) entry which is preliminary data.</text>
</comment>
<evidence type="ECO:0000256" key="4">
    <source>
        <dbReference type="ARBA" id="ARBA00022729"/>
    </source>
</evidence>
<keyword evidence="5 9" id="KW-1133">Transmembrane helix</keyword>
<keyword evidence="11" id="KW-1185">Reference proteome</keyword>
<proteinExistence type="inferred from homology"/>
<dbReference type="PANTHER" id="PTHR28652:SF2">
    <property type="entry name" value="TRANSMEMBRANE PROTEIN 59-LIKE PROTEIN"/>
    <property type="match status" value="1"/>
</dbReference>
<protein>
    <recommendedName>
        <fullName evidence="12">Transmembrane protein 59</fullName>
    </recommendedName>
</protein>
<evidence type="ECO:0000256" key="5">
    <source>
        <dbReference type="ARBA" id="ARBA00022989"/>
    </source>
</evidence>
<comment type="subcellular location">
    <subcellularLocation>
        <location evidence="1">Golgi apparatus membrane</location>
        <topology evidence="1">Single-pass type I membrane protein</topology>
    </subcellularLocation>
</comment>
<dbReference type="Pfam" id="PF12280">
    <property type="entry name" value="BSMAP"/>
    <property type="match status" value="1"/>
</dbReference>
<dbReference type="InterPro" id="IPR022065">
    <property type="entry name" value="Uncharacterised_TMEM59"/>
</dbReference>
<feature type="transmembrane region" description="Helical" evidence="9">
    <location>
        <begin position="38"/>
        <end position="58"/>
    </location>
</feature>
<keyword evidence="4" id="KW-0732">Signal</keyword>
<evidence type="ECO:0000256" key="2">
    <source>
        <dbReference type="ARBA" id="ARBA00009643"/>
    </source>
</evidence>
<evidence type="ECO:0000256" key="9">
    <source>
        <dbReference type="SAM" id="Phobius"/>
    </source>
</evidence>
<dbReference type="Proteomes" id="UP000600918">
    <property type="component" value="Unassembled WGS sequence"/>
</dbReference>
<accession>A0A834P0D6</accession>
<keyword evidence="3 9" id="KW-0812">Transmembrane</keyword>
<keyword evidence="8" id="KW-0325">Glycoprotein</keyword>
<feature type="transmembrane region" description="Helical" evidence="9">
    <location>
        <begin position="250"/>
        <end position="272"/>
    </location>
</feature>
<sequence length="321" mass="36686">MAGDDISAPIDNKVGTVNSQVRTVSTARIKMKKYKESAILLMLFLINIVYCNICYKFSNREDPCINLCDKIPLPSTDTKYITSCCQRGCRFFNLVELNYGLEPNGLNITKDDCRSSCIEAYEELPDRYACTTGCEIMAKQRLSDLLSLLSLTLYVEEYVDSNTLLTYPDIPENDILTDPGIRKELLPRWWDSNGFKLPQTYIKTVPTDDGTMDYETSSDNTEETELTSSWIPGTKLFQYAMKRGLPTIRILFVLTFTALLITACMYLHAIALNKTCDDIREFIIDKFKASDKNISYILDKGPFHKKYKFDVNDKLNINLKV</sequence>
<name>A0A834P0D6_VESPE</name>
<evidence type="ECO:0000256" key="8">
    <source>
        <dbReference type="ARBA" id="ARBA00023180"/>
    </source>
</evidence>
<dbReference type="GO" id="GO:0000139">
    <property type="term" value="C:Golgi membrane"/>
    <property type="evidence" value="ECO:0007669"/>
    <property type="project" value="UniProtKB-SubCell"/>
</dbReference>
<organism evidence="10 11">
    <name type="scientific">Vespula pensylvanica</name>
    <name type="common">Western yellow jacket</name>
    <name type="synonym">Wasp</name>
    <dbReference type="NCBI Taxonomy" id="30213"/>
    <lineage>
        <taxon>Eukaryota</taxon>
        <taxon>Metazoa</taxon>
        <taxon>Ecdysozoa</taxon>
        <taxon>Arthropoda</taxon>
        <taxon>Hexapoda</taxon>
        <taxon>Insecta</taxon>
        <taxon>Pterygota</taxon>
        <taxon>Neoptera</taxon>
        <taxon>Endopterygota</taxon>
        <taxon>Hymenoptera</taxon>
        <taxon>Apocrita</taxon>
        <taxon>Aculeata</taxon>
        <taxon>Vespoidea</taxon>
        <taxon>Vespidae</taxon>
        <taxon>Vespinae</taxon>
        <taxon>Vespula</taxon>
    </lineage>
</organism>
<evidence type="ECO:0008006" key="12">
    <source>
        <dbReference type="Google" id="ProtNLM"/>
    </source>
</evidence>
<evidence type="ECO:0000256" key="7">
    <source>
        <dbReference type="ARBA" id="ARBA00023136"/>
    </source>
</evidence>
<dbReference type="EMBL" id="JACSDY010000007">
    <property type="protein sequence ID" value="KAF7423270.1"/>
    <property type="molecule type" value="Genomic_DNA"/>
</dbReference>
<keyword evidence="6" id="KW-0333">Golgi apparatus</keyword>
<gene>
    <name evidence="10" type="ORF">H0235_008553</name>
</gene>
<reference evidence="10" key="1">
    <citation type="journal article" date="2020" name="G3 (Bethesda)">
        <title>High-Quality Assemblies for Three Invasive Social Wasps from the &lt;i&gt;Vespula&lt;/i&gt; Genus.</title>
        <authorList>
            <person name="Harrop T.W.R."/>
            <person name="Guhlin J."/>
            <person name="McLaughlin G.M."/>
            <person name="Permina E."/>
            <person name="Stockwell P."/>
            <person name="Gilligan J."/>
            <person name="Le Lec M.F."/>
            <person name="Gruber M.A.M."/>
            <person name="Quinn O."/>
            <person name="Lovegrove M."/>
            <person name="Duncan E.J."/>
            <person name="Remnant E.J."/>
            <person name="Van Eeckhoven J."/>
            <person name="Graham B."/>
            <person name="Knapp R.A."/>
            <person name="Langford K.W."/>
            <person name="Kronenberg Z."/>
            <person name="Press M.O."/>
            <person name="Eacker S.M."/>
            <person name="Wilson-Rankin E.E."/>
            <person name="Purcell J."/>
            <person name="Lester P.J."/>
            <person name="Dearden P.K."/>
        </authorList>
    </citation>
    <scope>NUCLEOTIDE SEQUENCE</scope>
    <source>
        <strain evidence="10">Volc-1</strain>
    </source>
</reference>
<evidence type="ECO:0000313" key="11">
    <source>
        <dbReference type="Proteomes" id="UP000600918"/>
    </source>
</evidence>